<evidence type="ECO:0000256" key="3">
    <source>
        <dbReference type="ARBA" id="ARBA00007650"/>
    </source>
</evidence>
<keyword evidence="5 17" id="KW-1003">Cell membrane</keyword>
<dbReference type="GO" id="GO:0031522">
    <property type="term" value="C:cell envelope Sec protein transport complex"/>
    <property type="evidence" value="ECO:0007669"/>
    <property type="project" value="TreeGrafter"/>
</dbReference>
<dbReference type="PROSITE" id="PS51194">
    <property type="entry name" value="HELICASE_CTER"/>
    <property type="match status" value="1"/>
</dbReference>
<gene>
    <name evidence="17" type="primary">secA</name>
    <name evidence="23" type="ORF">CO097_05320</name>
</gene>
<keyword evidence="12 17" id="KW-1278">Translocase</keyword>
<dbReference type="EMBL" id="PFTV01000127">
    <property type="protein sequence ID" value="PJB56388.1"/>
    <property type="molecule type" value="Genomic_DNA"/>
</dbReference>
<dbReference type="NCBIfam" id="TIGR00963">
    <property type="entry name" value="secA"/>
    <property type="match status" value="1"/>
</dbReference>
<dbReference type="InterPro" id="IPR027417">
    <property type="entry name" value="P-loop_NTPase"/>
</dbReference>
<dbReference type="GO" id="GO:0065002">
    <property type="term" value="P:intracellular protein transmembrane transport"/>
    <property type="evidence" value="ECO:0007669"/>
    <property type="project" value="UniProtKB-UniRule"/>
</dbReference>
<dbReference type="GO" id="GO:0006605">
    <property type="term" value="P:protein targeting"/>
    <property type="evidence" value="ECO:0007669"/>
    <property type="project" value="UniProtKB-UniRule"/>
</dbReference>
<dbReference type="PROSITE" id="PS51192">
    <property type="entry name" value="HELICASE_ATP_BIND_1"/>
    <property type="match status" value="1"/>
</dbReference>
<protein>
    <recommendedName>
        <fullName evidence="17 18">Protein translocase subunit SecA</fullName>
        <ecNumber evidence="17">7.4.2.8</ecNumber>
    </recommendedName>
</protein>
<dbReference type="InterPro" id="IPR044722">
    <property type="entry name" value="SecA_SF2_C"/>
</dbReference>
<dbReference type="InterPro" id="IPR014018">
    <property type="entry name" value="SecA_motor_DEAD"/>
</dbReference>
<evidence type="ECO:0000256" key="11">
    <source>
        <dbReference type="ARBA" id="ARBA00022927"/>
    </source>
</evidence>
<dbReference type="FunFam" id="3.90.1440.10:FF:000003">
    <property type="entry name" value="Preprotein translocase SecA subunit"/>
    <property type="match status" value="1"/>
</dbReference>
<dbReference type="Pfam" id="PF07517">
    <property type="entry name" value="SecA_DEAD"/>
    <property type="match status" value="1"/>
</dbReference>
<feature type="binding site" evidence="17">
    <location>
        <position position="86"/>
    </location>
    <ligand>
        <name>ATP</name>
        <dbReference type="ChEBI" id="CHEBI:30616"/>
    </ligand>
</feature>
<dbReference type="SUPFAM" id="SSF81767">
    <property type="entry name" value="Pre-protein crosslinking domain of SecA"/>
    <property type="match status" value="1"/>
</dbReference>
<evidence type="ECO:0000256" key="9">
    <source>
        <dbReference type="ARBA" id="ARBA00022833"/>
    </source>
</evidence>
<comment type="similarity">
    <text evidence="3 17 18">Belongs to the SecA family.</text>
</comment>
<evidence type="ECO:0000259" key="21">
    <source>
        <dbReference type="PROSITE" id="PS51194"/>
    </source>
</evidence>
<dbReference type="SUPFAM" id="SSF52540">
    <property type="entry name" value="P-loop containing nucleoside triphosphate hydrolases"/>
    <property type="match status" value="2"/>
</dbReference>
<comment type="subunit">
    <text evidence="17">Monomer and homodimer. Part of the essential Sec protein translocation apparatus which comprises SecA, SecYEG and auxiliary proteins SecDF. Other proteins may also be involved.</text>
</comment>
<evidence type="ECO:0000256" key="15">
    <source>
        <dbReference type="ARBA" id="ARBA00023136"/>
    </source>
</evidence>
<dbReference type="Gene3D" id="3.90.1440.10">
    <property type="entry name" value="SecA, preprotein cross-linking domain"/>
    <property type="match status" value="1"/>
</dbReference>
<keyword evidence="6 17" id="KW-0963">Cytoplasm</keyword>
<dbReference type="FunFam" id="1.10.3060.10:FF:000003">
    <property type="entry name" value="Protein translocase subunit SecA"/>
    <property type="match status" value="1"/>
</dbReference>
<evidence type="ECO:0000256" key="5">
    <source>
        <dbReference type="ARBA" id="ARBA00022475"/>
    </source>
</evidence>
<dbReference type="GO" id="GO:0005829">
    <property type="term" value="C:cytosol"/>
    <property type="evidence" value="ECO:0007669"/>
    <property type="project" value="TreeGrafter"/>
</dbReference>
<evidence type="ECO:0000256" key="14">
    <source>
        <dbReference type="ARBA" id="ARBA00023078"/>
    </source>
</evidence>
<dbReference type="PROSITE" id="PS01312">
    <property type="entry name" value="SECA"/>
    <property type="match status" value="1"/>
</dbReference>
<dbReference type="PANTHER" id="PTHR30612:SF0">
    <property type="entry name" value="CHLOROPLAST PROTEIN-TRANSPORTING ATPASE"/>
    <property type="match status" value="1"/>
</dbReference>
<keyword evidence="11 17" id="KW-0653">Protein transport</keyword>
<evidence type="ECO:0000256" key="1">
    <source>
        <dbReference type="ARBA" id="ARBA00001947"/>
    </source>
</evidence>
<dbReference type="SMART" id="SM00958">
    <property type="entry name" value="SecA_PP_bind"/>
    <property type="match status" value="1"/>
</dbReference>
<evidence type="ECO:0000256" key="13">
    <source>
        <dbReference type="ARBA" id="ARBA00023010"/>
    </source>
</evidence>
<name>A0A2M8CBL0_9BACT</name>
<dbReference type="PANTHER" id="PTHR30612">
    <property type="entry name" value="SECA INNER MEMBRANE COMPONENT OF SEC PROTEIN SECRETION SYSTEM"/>
    <property type="match status" value="1"/>
</dbReference>
<comment type="subcellular location">
    <subcellularLocation>
        <location evidence="17">Cell membrane</location>
        <topology evidence="17">Peripheral membrane protein</topology>
        <orientation evidence="17">Cytoplasmic side</orientation>
    </subcellularLocation>
    <subcellularLocation>
        <location evidence="17">Cytoplasm</location>
    </subcellularLocation>
    <subcellularLocation>
        <location evidence="2">Membrane</location>
        <topology evidence="2">Peripheral membrane protein</topology>
    </subcellularLocation>
    <subcellularLocation>
        <location evidence="16">Thylakoid</location>
    </subcellularLocation>
    <text evidence="17">Distribution is 50-50.</text>
</comment>
<dbReference type="InterPro" id="IPR036266">
    <property type="entry name" value="SecA_Wing/Scaffold_sf"/>
</dbReference>
<dbReference type="InterPro" id="IPR000185">
    <property type="entry name" value="SecA"/>
</dbReference>
<evidence type="ECO:0000256" key="18">
    <source>
        <dbReference type="RuleBase" id="RU003874"/>
    </source>
</evidence>
<dbReference type="InterPro" id="IPR011130">
    <property type="entry name" value="SecA_preprotein_X-link_dom"/>
</dbReference>
<dbReference type="InterPro" id="IPR014001">
    <property type="entry name" value="Helicase_ATP-bd"/>
</dbReference>
<feature type="binding site" evidence="17">
    <location>
        <position position="493"/>
    </location>
    <ligand>
        <name>ATP</name>
        <dbReference type="ChEBI" id="CHEBI:30616"/>
    </ligand>
</feature>
<dbReference type="InterPro" id="IPR001650">
    <property type="entry name" value="Helicase_C-like"/>
</dbReference>
<dbReference type="PRINTS" id="PR00906">
    <property type="entry name" value="SECA"/>
</dbReference>
<proteinExistence type="inferred from homology"/>
<dbReference type="GO" id="GO:0008564">
    <property type="term" value="F:protein-exporting ATPase activity"/>
    <property type="evidence" value="ECO:0007669"/>
    <property type="project" value="UniProtKB-EC"/>
</dbReference>
<evidence type="ECO:0000256" key="16">
    <source>
        <dbReference type="ARBA" id="ARBA00060385"/>
    </source>
</evidence>
<feature type="region of interest" description="Disordered" evidence="19">
    <location>
        <begin position="812"/>
        <end position="839"/>
    </location>
</feature>
<evidence type="ECO:0000256" key="7">
    <source>
        <dbReference type="ARBA" id="ARBA00022723"/>
    </source>
</evidence>
<dbReference type="Pfam" id="PF02810">
    <property type="entry name" value="SEC-C"/>
    <property type="match status" value="1"/>
</dbReference>
<organism evidence="23 24">
    <name type="scientific">Candidatus Infernicultor aquiphilus</name>
    <dbReference type="NCBI Taxonomy" id="1805029"/>
    <lineage>
        <taxon>Bacteria</taxon>
        <taxon>Pseudomonadati</taxon>
        <taxon>Atribacterota</taxon>
        <taxon>Candidatus Phoenicimicrobiia</taxon>
        <taxon>Candidatus Pheonicimicrobiales</taxon>
        <taxon>Candidatus Phoenicimicrobiaceae</taxon>
        <taxon>Candidatus Infernicultor</taxon>
    </lineage>
</organism>
<dbReference type="Gene3D" id="3.40.50.300">
    <property type="entry name" value="P-loop containing nucleotide triphosphate hydrolases"/>
    <property type="match status" value="3"/>
</dbReference>
<dbReference type="FunFam" id="3.40.50.300:FF:000429">
    <property type="entry name" value="Preprotein translocase subunit SecA"/>
    <property type="match status" value="1"/>
</dbReference>
<dbReference type="FunFam" id="3.40.50.300:FF:000334">
    <property type="entry name" value="Protein translocase subunit SecA"/>
    <property type="match status" value="1"/>
</dbReference>
<evidence type="ECO:0000256" key="2">
    <source>
        <dbReference type="ARBA" id="ARBA00004170"/>
    </source>
</evidence>
<dbReference type="InterPro" id="IPR036670">
    <property type="entry name" value="SecA_X-link_sf"/>
</dbReference>
<keyword evidence="7" id="KW-0479">Metal-binding</keyword>
<comment type="cofactor">
    <cofactor evidence="1">
        <name>Zn(2+)</name>
        <dbReference type="ChEBI" id="CHEBI:29105"/>
    </cofactor>
</comment>
<dbReference type="CDD" id="cd17928">
    <property type="entry name" value="DEXDc_SecA"/>
    <property type="match status" value="1"/>
</dbReference>
<evidence type="ECO:0000256" key="6">
    <source>
        <dbReference type="ARBA" id="ARBA00022490"/>
    </source>
</evidence>
<feature type="domain" description="Helicase C-terminal" evidence="21">
    <location>
        <begin position="403"/>
        <end position="580"/>
    </location>
</feature>
<evidence type="ECO:0000313" key="23">
    <source>
        <dbReference type="EMBL" id="PJB56388.1"/>
    </source>
</evidence>
<feature type="domain" description="Helicase ATP-binding" evidence="20">
    <location>
        <begin position="88"/>
        <end position="246"/>
    </location>
</feature>
<accession>A0A2M8CBL0</accession>
<dbReference type="InterPro" id="IPR004027">
    <property type="entry name" value="SEC_C_motif"/>
</dbReference>
<dbReference type="CDD" id="cd18803">
    <property type="entry name" value="SF2_C_secA"/>
    <property type="match status" value="1"/>
</dbReference>
<evidence type="ECO:0000256" key="10">
    <source>
        <dbReference type="ARBA" id="ARBA00022840"/>
    </source>
</evidence>
<evidence type="ECO:0000256" key="12">
    <source>
        <dbReference type="ARBA" id="ARBA00022967"/>
    </source>
</evidence>
<evidence type="ECO:0000256" key="4">
    <source>
        <dbReference type="ARBA" id="ARBA00022448"/>
    </source>
</evidence>
<comment type="catalytic activity">
    <reaction evidence="17">
        <text>ATP + H2O + cellular proteinSide 1 = ADP + phosphate + cellular proteinSide 2.</text>
        <dbReference type="EC" id="7.4.2.8"/>
    </reaction>
</comment>
<keyword evidence="10 17" id="KW-0067">ATP-binding</keyword>
<keyword evidence="13 17" id="KW-0811">Translocation</keyword>
<keyword evidence="4 17" id="KW-0813">Transport</keyword>
<dbReference type="Pfam" id="PF01043">
    <property type="entry name" value="SecA_PP_bind"/>
    <property type="match status" value="1"/>
</dbReference>
<evidence type="ECO:0000256" key="19">
    <source>
        <dbReference type="SAM" id="MobiDB-lite"/>
    </source>
</evidence>
<dbReference type="Pfam" id="PF07516">
    <property type="entry name" value="SecA_SW"/>
    <property type="match status" value="1"/>
</dbReference>
<dbReference type="Proteomes" id="UP000228560">
    <property type="component" value="Unassembled WGS sequence"/>
</dbReference>
<dbReference type="HAMAP" id="MF_01382">
    <property type="entry name" value="SecA"/>
    <property type="match status" value="1"/>
</dbReference>
<keyword evidence="9" id="KW-0862">Zinc</keyword>
<feature type="compositionally biased region" description="Basic and acidic residues" evidence="19">
    <location>
        <begin position="812"/>
        <end position="822"/>
    </location>
</feature>
<dbReference type="GO" id="GO:0043952">
    <property type="term" value="P:protein transport by the Sec complex"/>
    <property type="evidence" value="ECO:0007669"/>
    <property type="project" value="TreeGrafter"/>
</dbReference>
<dbReference type="GO" id="GO:0017038">
    <property type="term" value="P:protein import"/>
    <property type="evidence" value="ECO:0007669"/>
    <property type="project" value="InterPro"/>
</dbReference>
<dbReference type="Pfam" id="PF21090">
    <property type="entry name" value="P-loop_SecA"/>
    <property type="match status" value="2"/>
</dbReference>
<evidence type="ECO:0000256" key="17">
    <source>
        <dbReference type="HAMAP-Rule" id="MF_01382"/>
    </source>
</evidence>
<evidence type="ECO:0000259" key="22">
    <source>
        <dbReference type="PROSITE" id="PS51196"/>
    </source>
</evidence>
<comment type="function">
    <text evidence="17">Part of the Sec protein translocase complex. Interacts with the SecYEG preprotein conducting channel. Has a central role in coupling the hydrolysis of ATP to the transfer of proteins into and across the cell membrane, serving as an ATP-driven molecular motor driving the stepwise translocation of polypeptide chains across the membrane.</text>
</comment>
<keyword evidence="14" id="KW-0793">Thylakoid</keyword>
<dbReference type="GO" id="GO:0046872">
    <property type="term" value="F:metal ion binding"/>
    <property type="evidence" value="ECO:0007669"/>
    <property type="project" value="UniProtKB-KW"/>
</dbReference>
<feature type="binding site" evidence="17">
    <location>
        <begin position="104"/>
        <end position="108"/>
    </location>
    <ligand>
        <name>ATP</name>
        <dbReference type="ChEBI" id="CHEBI:30616"/>
    </ligand>
</feature>
<dbReference type="NCBIfam" id="NF009538">
    <property type="entry name" value="PRK12904.1"/>
    <property type="match status" value="1"/>
</dbReference>
<keyword evidence="15 17" id="KW-0472">Membrane</keyword>
<dbReference type="GO" id="GO:0009579">
    <property type="term" value="C:thylakoid"/>
    <property type="evidence" value="ECO:0007669"/>
    <property type="project" value="UniProtKB-SubCell"/>
</dbReference>
<dbReference type="GO" id="GO:0005886">
    <property type="term" value="C:plasma membrane"/>
    <property type="evidence" value="ECO:0007669"/>
    <property type="project" value="UniProtKB-SubCell"/>
</dbReference>
<reference evidence="23 24" key="1">
    <citation type="submission" date="2017-09" db="EMBL/GenBank/DDBJ databases">
        <title>Depth-based differentiation of microbial function through sediment-hosted aquifers and enrichment of novel symbionts in the deep terrestrial subsurface.</title>
        <authorList>
            <person name="Probst A.J."/>
            <person name="Ladd B."/>
            <person name="Jarett J.K."/>
            <person name="Geller-Mcgrath D.E."/>
            <person name="Sieber C.M."/>
            <person name="Emerson J.B."/>
            <person name="Anantharaman K."/>
            <person name="Thomas B.C."/>
            <person name="Malmstrom R."/>
            <person name="Stieglmeier M."/>
            <person name="Klingl A."/>
            <person name="Woyke T."/>
            <person name="Ryan C.M."/>
            <person name="Banfield J.F."/>
        </authorList>
    </citation>
    <scope>NUCLEOTIDE SEQUENCE [LARGE SCALE GENOMIC DNA]</scope>
    <source>
        <strain evidence="23">CG_4_9_14_3_um_filter_33_16</strain>
    </source>
</reference>
<dbReference type="InterPro" id="IPR011116">
    <property type="entry name" value="SecA_Wing/Scaffold"/>
</dbReference>
<dbReference type="SUPFAM" id="SSF81886">
    <property type="entry name" value="Helical scaffold and wing domains of SecA"/>
    <property type="match status" value="1"/>
</dbReference>
<dbReference type="AlphaFoldDB" id="A0A2M8CBL0"/>
<dbReference type="PROSITE" id="PS51196">
    <property type="entry name" value="SECA_MOTOR_DEAD"/>
    <property type="match status" value="1"/>
</dbReference>
<dbReference type="InterPro" id="IPR011115">
    <property type="entry name" value="SecA_DEAD"/>
</dbReference>
<comment type="caution">
    <text evidence="23">The sequence shown here is derived from an EMBL/GenBank/DDBJ whole genome shotgun (WGS) entry which is preliminary data.</text>
</comment>
<evidence type="ECO:0000259" key="20">
    <source>
        <dbReference type="PROSITE" id="PS51192"/>
    </source>
</evidence>
<keyword evidence="8 17" id="KW-0547">Nucleotide-binding</keyword>
<sequence>MFELVKKIFGNFNERELKKLQPIIDKINSYEPNISKLNDGELKDKTAEFKERLNKGEALDNILPEAFAVVREVAKRVTKMRPFDVQLVGGMVLHQGKIAEMATGEGKTLVATMPAYLNALSGSNVHIVTVNDYLAKRDRYWMGTIYEFLGLKVGLIQHDMNIDERKKAYEAAIVYGTNNEFGFDYLRDNMAIRLEDVVQKGYHFAIVDEVDSILIDEARTPLIISGPSEESTKIYEQINRIATRLQEDTDYKLYEKEKTVALIEEGVTHIEGLLQINNLYDENNMNIQHHIIQALKAQRLFKKDVDYIVKNGEVIIVDEFTGRLMFGRRYSDGLHQAIEAKEGVVIAGENQTLATITFQNYFRLYKKLAGMTGTAKTEEEEFIHIYNLPVVVIPPNRRLIRYNYSDIIYKTEREKFKAVIREIVEIHNLGRPILVGTVSIDKSERLSKLLKKENIEHNVLNAKNHEREAEIVAQAGQERRVTISTNMAGRGTDIVLGKGLAELGGLHVIGTERHESRRIDNQLRGRSGRQGDPGSSRFFLSLEDDLMRLFGSDRISGIMEKLGMQEDIPIEHPLITKSIESAQKRVEGRNFEIRKQLLDFDNEMEYQRKVIYEQRRMVLESKDIKKYILEMVKDTVENILKNYTNKEIYPEEWDWSGLKEHIDQIFSFSLAIPKEEIPKLSISKLQDILNEKAFKIYELRENEFTSPLMRQIETMIVLRVVDREWKDNLRRLDELKQGIGLRAYGQKDPLMEYHFEAHNMFQDMVNSIKEEVVKFIYKVRIKKEEPRGISQVRRERPAPMVSNSIKNPSFIKREKLQEEGREKKKKIGRNDPCPCGSGLKYKYCCGKNE</sequence>
<feature type="domain" description="SecA family profile" evidence="22">
    <location>
        <begin position="2"/>
        <end position="571"/>
    </location>
</feature>
<dbReference type="Gene3D" id="1.10.3060.10">
    <property type="entry name" value="Helical scaffold and wing domains of SecA"/>
    <property type="match status" value="1"/>
</dbReference>
<dbReference type="InterPro" id="IPR020937">
    <property type="entry name" value="SecA_CS"/>
</dbReference>
<evidence type="ECO:0000256" key="8">
    <source>
        <dbReference type="ARBA" id="ARBA00022741"/>
    </source>
</evidence>
<dbReference type="EC" id="7.4.2.8" evidence="17"/>
<evidence type="ECO:0000313" key="24">
    <source>
        <dbReference type="Proteomes" id="UP000228560"/>
    </source>
</evidence>
<dbReference type="GO" id="GO:0005524">
    <property type="term" value="F:ATP binding"/>
    <property type="evidence" value="ECO:0007669"/>
    <property type="project" value="UniProtKB-UniRule"/>
</dbReference>
<dbReference type="NCBIfam" id="NF006630">
    <property type="entry name" value="PRK09200.1"/>
    <property type="match status" value="1"/>
</dbReference>
<dbReference type="SMART" id="SM00957">
    <property type="entry name" value="SecA_DEAD"/>
    <property type="match status" value="1"/>
</dbReference>